<evidence type="ECO:0000313" key="2">
    <source>
        <dbReference type="EMBL" id="MBG0739350.1"/>
    </source>
</evidence>
<feature type="signal peptide" evidence="1">
    <location>
        <begin position="1"/>
        <end position="32"/>
    </location>
</feature>
<proteinExistence type="predicted"/>
<reference evidence="2 3" key="1">
    <citation type="submission" date="2020-11" db="EMBL/GenBank/DDBJ databases">
        <title>Arthrobacter antarcticus sp. nov., isolated from Antarctic Soil.</title>
        <authorList>
            <person name="Li J."/>
        </authorList>
    </citation>
    <scope>NUCLEOTIDE SEQUENCE [LARGE SCALE GENOMIC DNA]</scope>
    <source>
        <strain evidence="2 3">Z1-20</strain>
    </source>
</reference>
<sequence>MVGWRISGKVFSFAVAALAVLCGCASPGAAPAGPLRSLVVAAGPGTAINLYTHCGIYEVRVQDTYFVADKPRDDGLGNPPLGWGNPYQAGSITVAGSEAVFRDENGHTVTFHAKAGATAFLKTCS</sequence>
<keyword evidence="1" id="KW-0732">Signal</keyword>
<protein>
    <recommendedName>
        <fullName evidence="4">Lipoprotein</fullName>
    </recommendedName>
</protein>
<dbReference type="EMBL" id="JADNYM010000008">
    <property type="protein sequence ID" value="MBG0739350.1"/>
    <property type="molecule type" value="Genomic_DNA"/>
</dbReference>
<gene>
    <name evidence="2" type="ORF">IV500_08095</name>
</gene>
<dbReference type="AlphaFoldDB" id="A0A931CMT1"/>
<organism evidence="2 3">
    <name type="scientific">Arthrobacter terrae</name>
    <dbReference type="NCBI Taxonomy" id="2935737"/>
    <lineage>
        <taxon>Bacteria</taxon>
        <taxon>Bacillati</taxon>
        <taxon>Actinomycetota</taxon>
        <taxon>Actinomycetes</taxon>
        <taxon>Micrococcales</taxon>
        <taxon>Micrococcaceae</taxon>
        <taxon>Arthrobacter</taxon>
    </lineage>
</organism>
<evidence type="ECO:0000256" key="1">
    <source>
        <dbReference type="SAM" id="SignalP"/>
    </source>
</evidence>
<comment type="caution">
    <text evidence="2">The sequence shown here is derived from an EMBL/GenBank/DDBJ whole genome shotgun (WGS) entry which is preliminary data.</text>
</comment>
<dbReference type="PROSITE" id="PS51257">
    <property type="entry name" value="PROKAR_LIPOPROTEIN"/>
    <property type="match status" value="1"/>
</dbReference>
<name>A0A931CMT1_9MICC</name>
<feature type="chain" id="PRO_5037473159" description="Lipoprotein" evidence="1">
    <location>
        <begin position="33"/>
        <end position="125"/>
    </location>
</feature>
<evidence type="ECO:0008006" key="4">
    <source>
        <dbReference type="Google" id="ProtNLM"/>
    </source>
</evidence>
<dbReference type="Proteomes" id="UP000655366">
    <property type="component" value="Unassembled WGS sequence"/>
</dbReference>
<keyword evidence="3" id="KW-1185">Reference proteome</keyword>
<evidence type="ECO:0000313" key="3">
    <source>
        <dbReference type="Proteomes" id="UP000655366"/>
    </source>
</evidence>
<accession>A0A931CMT1</accession>